<evidence type="ECO:0000313" key="1">
    <source>
        <dbReference type="EMBL" id="WXB93686.1"/>
    </source>
</evidence>
<reference evidence="1 2" key="1">
    <citation type="submission" date="2024-02" db="EMBL/GenBank/DDBJ databases">
        <title>Seven novel Bacillus-like species.</title>
        <authorList>
            <person name="Liu G."/>
        </authorList>
    </citation>
    <scope>NUCLEOTIDE SEQUENCE [LARGE SCALE GENOMIC DNA]</scope>
    <source>
        <strain evidence="1 2">FJAT-52991</strain>
    </source>
</reference>
<dbReference type="SUPFAM" id="SSF51445">
    <property type="entry name" value="(Trans)glycosidases"/>
    <property type="match status" value="1"/>
</dbReference>
<gene>
    <name evidence="1" type="ORF">WDJ61_03285</name>
</gene>
<sequence length="1063" mass="123590">MKKILLAVFIGIIVLAMPMILWFFDDQKPLEVAIIDKTVPDESYREHLGISWVLNYFKYVNNEGTPFEAASDYVGFEPNEQDQSYHIHSFPKSFAEADFIYLADTYGVYEEDLPWIEKEREGARSKLVYGGLEMEEWQTILQRLNENKPATFIAEFNSLASPTKEEVRKSMEDYLQLEWSGWTGRYFDELDPKKNMEIPQWIVERFGDKWRYSGAGYILIDDVSNKVVVLEENKHFNGNGIDMKFTKQGHEKFGLKKSANYQYWFDIVTPKARGEALAYYNWNLTNEGKEILKENDIPLKFASVIETTHGKTSSYYFAGDFNDISQVPQFYQFKGYDWMKKVFSKNADEQFFWQTYVPMMKVLLEEADHAKADAPQKPPAKKSKETAYTSRVVNDSFEVRVGDEWKKLPIKGVNIGMGKPGTFPGEAAITEEEYYRWFKYIGEMGANSIRVYTLHPPGFYHALKRYNEEHKDPIYVFHGVWIEEQSLVDTLDAFSNQHTDEFQAEMKRITDVIHGNAVVEPRPGHASGVYDADISPYVIGWIIGIEWYPEMVKNTNDQHQGMGDYNGTYFQTNNGTPFEHWLAKQMDTLVTYEKDKYNWVRPVSFTNWVTTDILSHPSEPNEDEDLVGVNPNVIEAKGDMKKTNQFASYHVYPYYPDFFNYEEEYLNYVDHRGEKNSYAAYLHDLHKAHEMPILIAEFGVPASRGLTHDNPFGRTQGMLSEKEQGEIVVDMYEDIVHEGMLGGLVFTWQDEWFKRTWNTMDYDDPNRRPFWSNSQTNEQQFGLLSFDRNKIKVDGQTKDWKGTNPLYQNEDGLYVDHDERYLYFRINKDAAQKGNPVILLNTLADQGNHRSTTIKDVSFQDDVDFMITLNGKDDSRVLVDSYYDFFTYQYGQTLNMLQPQPPLPSKNSGIFHPQKFALNKELMIPSTGEVIPFSDYETGKLRHGNGNPDAADYDSLADYYINEKDGVIEVRIPWLLLNVKDPSQREVMGDLYKQGLTADKKIDGIQAGLVWVENGQVMDSLPKMKNNEIPTMQTYTWDTWNEPIYEERLKQSYYIIQKAFKDE</sequence>
<name>A0ABZ2N7H5_9BACI</name>
<dbReference type="Gene3D" id="3.20.20.80">
    <property type="entry name" value="Glycosidases"/>
    <property type="match status" value="1"/>
</dbReference>
<keyword evidence="2" id="KW-1185">Reference proteome</keyword>
<dbReference type="Proteomes" id="UP001387364">
    <property type="component" value="Chromosome"/>
</dbReference>
<dbReference type="InterPro" id="IPR017853">
    <property type="entry name" value="GH"/>
</dbReference>
<evidence type="ECO:0000313" key="2">
    <source>
        <dbReference type="Proteomes" id="UP001387364"/>
    </source>
</evidence>
<accession>A0ABZ2N7H5</accession>
<dbReference type="EMBL" id="CP147404">
    <property type="protein sequence ID" value="WXB93686.1"/>
    <property type="molecule type" value="Genomic_DNA"/>
</dbReference>
<evidence type="ECO:0008006" key="3">
    <source>
        <dbReference type="Google" id="ProtNLM"/>
    </source>
</evidence>
<proteinExistence type="predicted"/>
<organism evidence="1 2">
    <name type="scientific">Bacillus kandeliae</name>
    <dbReference type="NCBI Taxonomy" id="3129297"/>
    <lineage>
        <taxon>Bacteria</taxon>
        <taxon>Bacillati</taxon>
        <taxon>Bacillota</taxon>
        <taxon>Bacilli</taxon>
        <taxon>Bacillales</taxon>
        <taxon>Bacillaceae</taxon>
        <taxon>Bacillus</taxon>
    </lineage>
</organism>
<dbReference type="RefSeq" id="WP_338753121.1">
    <property type="nucleotide sequence ID" value="NZ_CP147404.1"/>
</dbReference>
<protein>
    <recommendedName>
        <fullName evidence="3">Family 2 glycosyl transferase</fullName>
    </recommendedName>
</protein>